<gene>
    <name evidence="2" type="ORF">CLV42_106197</name>
</gene>
<dbReference type="OrthoDB" id="516854at2"/>
<dbReference type="RefSeq" id="WP_106603070.1">
    <property type="nucleotide sequence ID" value="NZ_PYGK01000006.1"/>
</dbReference>
<name>A0A2P8G7B6_9BACT</name>
<organism evidence="2 3">
    <name type="scientific">Chitinophaga ginsengisoli</name>
    <dbReference type="NCBI Taxonomy" id="363837"/>
    <lineage>
        <taxon>Bacteria</taxon>
        <taxon>Pseudomonadati</taxon>
        <taxon>Bacteroidota</taxon>
        <taxon>Chitinophagia</taxon>
        <taxon>Chitinophagales</taxon>
        <taxon>Chitinophagaceae</taxon>
        <taxon>Chitinophaga</taxon>
    </lineage>
</organism>
<reference evidence="2 3" key="1">
    <citation type="submission" date="2018-03" db="EMBL/GenBank/DDBJ databases">
        <title>Genomic Encyclopedia of Archaeal and Bacterial Type Strains, Phase II (KMG-II): from individual species to whole genera.</title>
        <authorList>
            <person name="Goeker M."/>
        </authorList>
    </citation>
    <scope>NUCLEOTIDE SEQUENCE [LARGE SCALE GENOMIC DNA]</scope>
    <source>
        <strain evidence="2 3">DSM 18107</strain>
    </source>
</reference>
<dbReference type="Proteomes" id="UP000240978">
    <property type="component" value="Unassembled WGS sequence"/>
</dbReference>
<comment type="caution">
    <text evidence="2">The sequence shown here is derived from an EMBL/GenBank/DDBJ whole genome shotgun (WGS) entry which is preliminary data.</text>
</comment>
<proteinExistence type="predicted"/>
<dbReference type="EMBL" id="PYGK01000006">
    <property type="protein sequence ID" value="PSL29862.1"/>
    <property type="molecule type" value="Genomic_DNA"/>
</dbReference>
<dbReference type="PROSITE" id="PS51257">
    <property type="entry name" value="PROKAR_LIPOPROTEIN"/>
    <property type="match status" value="1"/>
</dbReference>
<dbReference type="AlphaFoldDB" id="A0A2P8G7B6"/>
<accession>A0A2P8G7B6</accession>
<dbReference type="InterPro" id="IPR025375">
    <property type="entry name" value="DUF4365"/>
</dbReference>
<evidence type="ECO:0000259" key="1">
    <source>
        <dbReference type="Pfam" id="PF14280"/>
    </source>
</evidence>
<protein>
    <submittedName>
        <fullName evidence="2">Uncharacterized protein DUF4365</fullName>
    </submittedName>
</protein>
<evidence type="ECO:0000313" key="2">
    <source>
        <dbReference type="EMBL" id="PSL29862.1"/>
    </source>
</evidence>
<dbReference type="Pfam" id="PF14280">
    <property type="entry name" value="DUF4365"/>
    <property type="match status" value="1"/>
</dbReference>
<evidence type="ECO:0000313" key="3">
    <source>
        <dbReference type="Proteomes" id="UP000240978"/>
    </source>
</evidence>
<feature type="domain" description="DUF4365" evidence="1">
    <location>
        <begin position="12"/>
        <end position="166"/>
    </location>
</feature>
<sequence length="180" mass="20068">MRALSLKDIESEISYAYLHAVTSHAGAGCSYTNRATDGNGIDAVITGWGPFPGGGNIEEVDIKVQLKATVGIPRLKNGFLSYELHGISRYDDLRREDLATPRILVVLFLPSDLKEWLSVSESELILKKCAYWVSLKGARSSANMSSQTVYIPQQQIFDVDNLKNIFTRLSRNETLIYQQP</sequence>
<keyword evidence="3" id="KW-1185">Reference proteome</keyword>